<dbReference type="RefSeq" id="WP_263412577.1">
    <property type="nucleotide sequence ID" value="NZ_BAABBH010000001.1"/>
</dbReference>
<dbReference type="PANTHER" id="PTHR37485:SF1">
    <property type="entry name" value="CELL DIVISION PROTEIN FTSB"/>
    <property type="match status" value="1"/>
</dbReference>
<dbReference type="GO" id="GO:0051301">
    <property type="term" value="P:cell division"/>
    <property type="evidence" value="ECO:0007669"/>
    <property type="project" value="UniProtKB-KW"/>
</dbReference>
<evidence type="ECO:0000313" key="9">
    <source>
        <dbReference type="Proteomes" id="UP001634747"/>
    </source>
</evidence>
<dbReference type="EMBL" id="JBJYXY010000001">
    <property type="protein sequence ID" value="MFN2975917.1"/>
    <property type="molecule type" value="Genomic_DNA"/>
</dbReference>
<name>A0ABW9KK42_9BACT</name>
<keyword evidence="3" id="KW-0812">Transmembrane</keyword>
<evidence type="ECO:0000256" key="7">
    <source>
        <dbReference type="SAM" id="Coils"/>
    </source>
</evidence>
<evidence type="ECO:0000256" key="4">
    <source>
        <dbReference type="ARBA" id="ARBA00022989"/>
    </source>
</evidence>
<dbReference type="InterPro" id="IPR023081">
    <property type="entry name" value="Cell_div_FtsB"/>
</dbReference>
<keyword evidence="7" id="KW-0175">Coiled coil</keyword>
<evidence type="ECO:0000256" key="2">
    <source>
        <dbReference type="ARBA" id="ARBA00022618"/>
    </source>
</evidence>
<dbReference type="Pfam" id="PF04977">
    <property type="entry name" value="DivIC"/>
    <property type="match status" value="1"/>
</dbReference>
<evidence type="ECO:0000256" key="5">
    <source>
        <dbReference type="ARBA" id="ARBA00023136"/>
    </source>
</evidence>
<keyword evidence="5" id="KW-0472">Membrane</keyword>
<reference evidence="8 9" key="1">
    <citation type="submission" date="2024-12" db="EMBL/GenBank/DDBJ databases">
        <authorList>
            <person name="Lee Y."/>
        </authorList>
    </citation>
    <scope>NUCLEOTIDE SEQUENCE [LARGE SCALE GENOMIC DNA]</scope>
    <source>
        <strain evidence="8 9">03SUJ4</strain>
    </source>
</reference>
<feature type="coiled-coil region" evidence="7">
    <location>
        <begin position="57"/>
        <end position="84"/>
    </location>
</feature>
<dbReference type="PANTHER" id="PTHR37485">
    <property type="entry name" value="CELL DIVISION PROTEIN FTSB"/>
    <property type="match status" value="1"/>
</dbReference>
<keyword evidence="4" id="KW-1133">Transmembrane helix</keyword>
<keyword evidence="2 8" id="KW-0132">Cell division</keyword>
<dbReference type="Proteomes" id="UP001634747">
    <property type="component" value="Unassembled WGS sequence"/>
</dbReference>
<comment type="caution">
    <text evidence="8">The sequence shown here is derived from an EMBL/GenBank/DDBJ whole genome shotgun (WGS) entry which is preliminary data.</text>
</comment>
<organism evidence="8 9">
    <name type="scientific">Terriglobus aquaticus</name>
    <dbReference type="NCBI Taxonomy" id="940139"/>
    <lineage>
        <taxon>Bacteria</taxon>
        <taxon>Pseudomonadati</taxon>
        <taxon>Acidobacteriota</taxon>
        <taxon>Terriglobia</taxon>
        <taxon>Terriglobales</taxon>
        <taxon>Acidobacteriaceae</taxon>
        <taxon>Terriglobus</taxon>
    </lineage>
</organism>
<keyword evidence="1" id="KW-1003">Cell membrane</keyword>
<keyword evidence="9" id="KW-1185">Reference proteome</keyword>
<evidence type="ECO:0000313" key="8">
    <source>
        <dbReference type="EMBL" id="MFN2975917.1"/>
    </source>
</evidence>
<gene>
    <name evidence="8" type="ORF">ACK2TP_09090</name>
</gene>
<evidence type="ECO:0000256" key="6">
    <source>
        <dbReference type="ARBA" id="ARBA00023306"/>
    </source>
</evidence>
<evidence type="ECO:0000256" key="1">
    <source>
        <dbReference type="ARBA" id="ARBA00022475"/>
    </source>
</evidence>
<proteinExistence type="predicted"/>
<keyword evidence="6" id="KW-0131">Cell cycle</keyword>
<accession>A0ABW9KK42</accession>
<sequence length="122" mass="13845">MATSSNRKSHGKWMTRLSRLGEHLYGNRRRIATVAVAVLAVLLGYHVVFGRDGLTAFRNKQHDLRDLRTETSNLQRENGELQGHVDRLANDPNAIEHQAREDLHYTRPGEVIVTLPANDSKH</sequence>
<protein>
    <submittedName>
        <fullName evidence="8">FtsB family cell division protein</fullName>
    </submittedName>
</protein>
<evidence type="ECO:0000256" key="3">
    <source>
        <dbReference type="ARBA" id="ARBA00022692"/>
    </source>
</evidence>
<dbReference type="InterPro" id="IPR007060">
    <property type="entry name" value="FtsL/DivIC"/>
</dbReference>